<gene>
    <name evidence="1" type="ORF">IE077_000378</name>
</gene>
<evidence type="ECO:0000313" key="1">
    <source>
        <dbReference type="EMBL" id="KAF8820953.1"/>
    </source>
</evidence>
<organism evidence="1 2">
    <name type="scientific">Cardiosporidium cionae</name>
    <dbReference type="NCBI Taxonomy" id="476202"/>
    <lineage>
        <taxon>Eukaryota</taxon>
        <taxon>Sar</taxon>
        <taxon>Alveolata</taxon>
        <taxon>Apicomplexa</taxon>
        <taxon>Aconoidasida</taxon>
        <taxon>Nephromycida</taxon>
        <taxon>Cardiosporidium</taxon>
    </lineage>
</organism>
<dbReference type="EMBL" id="JADAQX010000265">
    <property type="protein sequence ID" value="KAF8820953.1"/>
    <property type="molecule type" value="Genomic_DNA"/>
</dbReference>
<comment type="caution">
    <text evidence="1">The sequence shown here is derived from an EMBL/GenBank/DDBJ whole genome shotgun (WGS) entry which is preliminary data.</text>
</comment>
<evidence type="ECO:0008006" key="3">
    <source>
        <dbReference type="Google" id="ProtNLM"/>
    </source>
</evidence>
<name>A0ABQ7JAI1_9APIC</name>
<proteinExistence type="predicted"/>
<protein>
    <recommendedName>
        <fullName evidence="3">FAST kinase leucine-rich domain-containing protein</fullName>
    </recommendedName>
</protein>
<reference evidence="1 2" key="1">
    <citation type="journal article" date="2020" name="bioRxiv">
        <title>Metabolic contributions of an alphaproteobacterial endosymbiont in the apicomplexan Cardiosporidium cionae.</title>
        <authorList>
            <person name="Hunter E.S."/>
            <person name="Paight C.J."/>
            <person name="Lane C.E."/>
        </authorList>
    </citation>
    <scope>NUCLEOTIDE SEQUENCE [LARGE SCALE GENOMIC DNA]</scope>
    <source>
        <strain evidence="1">ESH_2018</strain>
    </source>
</reference>
<evidence type="ECO:0000313" key="2">
    <source>
        <dbReference type="Proteomes" id="UP000823046"/>
    </source>
</evidence>
<sequence length="311" mass="36001">MISTILLTRCLCNRLCSLRGFCHSQLLETGLQGYRGSSKAINLVTHCTRRFLYINLREKQIKQVDKYDVSRYQFKQNIESLDSSGLKKIVFEAIQFQVRDVDLWRRVSKRIEALLPRHMDPTHLAFLLNAFKRMHVMDRQLFMASQEAVLLRIDEFSLQSLSLLIVSYAALDYTEDYFFHSIADNICQRKYLPSERSESKNTFLTWANLVCGFGRAKIPREDLFDIASTSLCTSLEDPKLSSSVPHRLIVQVACSYCGFGYRHVHLLGLISKCLPNLRLDDEDVQLLQKAFENVQYSNTTLNAIMKLRFGY</sequence>
<accession>A0ABQ7JAI1</accession>
<keyword evidence="2" id="KW-1185">Reference proteome</keyword>
<dbReference type="Proteomes" id="UP000823046">
    <property type="component" value="Unassembled WGS sequence"/>
</dbReference>